<dbReference type="InterPro" id="IPR000421">
    <property type="entry name" value="FA58C"/>
</dbReference>
<reference evidence="4 5" key="1">
    <citation type="submission" date="2008-12" db="EMBL/GenBank/DDBJ databases">
        <authorList>
            <person name="Fulton L."/>
            <person name="Clifton S."/>
            <person name="Fulton B."/>
            <person name="Xu J."/>
            <person name="Minx P."/>
            <person name="Pepin K.H."/>
            <person name="Johnson M."/>
            <person name="Bhonagiri V."/>
            <person name="Nash W.E."/>
            <person name="Mardis E.R."/>
            <person name="Wilson R.K."/>
        </authorList>
    </citation>
    <scope>NUCLEOTIDE SEQUENCE [LARGE SCALE GENOMIC DNA]</scope>
    <source>
        <strain evidence="4 5">DSM 12042</strain>
    </source>
</reference>
<keyword evidence="2" id="KW-0812">Transmembrane</keyword>
<keyword evidence="2" id="KW-0472">Membrane</keyword>
<feature type="transmembrane region" description="Helical" evidence="2">
    <location>
        <begin position="635"/>
        <end position="657"/>
    </location>
</feature>
<gene>
    <name evidence="4" type="ORF">HOLDEFILI_00032</name>
</gene>
<feature type="compositionally biased region" description="Acidic residues" evidence="1">
    <location>
        <begin position="592"/>
        <end position="607"/>
    </location>
</feature>
<evidence type="ECO:0000313" key="4">
    <source>
        <dbReference type="EMBL" id="EEF69817.1"/>
    </source>
</evidence>
<sequence>ANNKNVLWSSSDESVATVDQTGVVTTHGIGIATITATTEEGGYQADCTIKVDADIKGTENLMIGAVATASSTVSANGVTPQGAVDQDYTTRWASNYKDISEAEAEDQWLLMELPEARTINEVRITWFSETVYGKEYQILGSNDGENFEVMANVTDGQNKQYIINCSEMTVKYVKFQGIKRTATNGGYGIVEFEAYYNPRIVDTLTEAKLLASRYDEELVGSYAGYQQLKVAISQAEALIQGEFTSAEIQQAVSALSAGIEAYQAEIIAVESVQVAQHEITLEIKTTAEIQATVTPENAIDKQLIYTTSNDSVVQVDQNGLLTALRKGTAVVTVTSRDGGHSATVNVTVTALTDNPPVITASDVTIEQGSRFNPLDYATVSDVEDQDLILTEEHIVANDVDPSIAGVYHVTYRVADSAGNIAEKTIQVTVVETPTETTLTSDQGIKITGLFTSGESLTVSDVTANHSNFDQQEIVQVWQLKVVSSRMRGLPDYEIRIPFTGKKEEIGLYRYNVSYQAISDFKIEGDELVFKTSVAEGVYAITRRIADPKPDTPSEPSDEVNSANPAVPAPQETQKSTGNFWNSLFGKHSNKETEEETTPVEEPNSEAQDEPKTETPTPTQNSELTPDYRREEKSSAAPWMMIGGVVLVLVGGAAFWLIKKGGKHTSEE</sequence>
<dbReference type="STRING" id="545696.HOLDEFILI_00032"/>
<feature type="compositionally biased region" description="Polar residues" evidence="1">
    <location>
        <begin position="613"/>
        <end position="623"/>
    </location>
</feature>
<dbReference type="Pfam" id="PF02368">
    <property type="entry name" value="Big_2"/>
    <property type="match status" value="2"/>
</dbReference>
<feature type="domain" description="F5/8 type C" evidence="3">
    <location>
        <begin position="51"/>
        <end position="197"/>
    </location>
</feature>
<keyword evidence="2" id="KW-1133">Transmembrane helix</keyword>
<evidence type="ECO:0000313" key="5">
    <source>
        <dbReference type="Proteomes" id="UP000005950"/>
    </source>
</evidence>
<dbReference type="RefSeq" id="WP_006057249.1">
    <property type="nucleotide sequence ID" value="NZ_GG657551.1"/>
</dbReference>
<dbReference type="InterPro" id="IPR032179">
    <property type="entry name" value="Cry22Aa_Ig-like"/>
</dbReference>
<dbReference type="SMART" id="SM00635">
    <property type="entry name" value="BID_2"/>
    <property type="match status" value="1"/>
</dbReference>
<dbReference type="Gene3D" id="2.60.120.260">
    <property type="entry name" value="Galactose-binding domain-like"/>
    <property type="match status" value="1"/>
</dbReference>
<dbReference type="HOGENOM" id="CLU_411372_0_0_9"/>
<dbReference type="InterPro" id="IPR008964">
    <property type="entry name" value="Invasin/intimin_cell_adhesion"/>
</dbReference>
<reference evidence="4 5" key="2">
    <citation type="submission" date="2009-02" db="EMBL/GenBank/DDBJ databases">
        <title>Draft genome sequence of Holdemania filiformis DSM 12042.</title>
        <authorList>
            <person name="Sudarsanam P."/>
            <person name="Ley R."/>
            <person name="Guruge J."/>
            <person name="Turnbaugh P.J."/>
            <person name="Mahowald M."/>
            <person name="Liep D."/>
            <person name="Gordon J."/>
        </authorList>
    </citation>
    <scope>NUCLEOTIDE SEQUENCE [LARGE SCALE GENOMIC DNA]</scope>
    <source>
        <strain evidence="4 5">DSM 12042</strain>
    </source>
</reference>
<feature type="region of interest" description="Disordered" evidence="1">
    <location>
        <begin position="544"/>
        <end position="631"/>
    </location>
</feature>
<dbReference type="SUPFAM" id="SSF49785">
    <property type="entry name" value="Galactose-binding domain-like"/>
    <property type="match status" value="1"/>
</dbReference>
<feature type="compositionally biased region" description="Polar residues" evidence="1">
    <location>
        <begin position="570"/>
        <end position="581"/>
    </location>
</feature>
<dbReference type="PROSITE" id="PS50022">
    <property type="entry name" value="FA58C_3"/>
    <property type="match status" value="1"/>
</dbReference>
<protein>
    <submittedName>
        <fullName evidence="4">F5/8 type C domain protein</fullName>
    </submittedName>
</protein>
<name>B9Y2K7_9FIRM</name>
<dbReference type="Pfam" id="PF16403">
    <property type="entry name" value="Bact_surface_Ig-like"/>
    <property type="match status" value="1"/>
</dbReference>
<organism evidence="4 5">
    <name type="scientific">Holdemania filiformis DSM 12042</name>
    <dbReference type="NCBI Taxonomy" id="545696"/>
    <lineage>
        <taxon>Bacteria</taxon>
        <taxon>Bacillati</taxon>
        <taxon>Bacillota</taxon>
        <taxon>Erysipelotrichia</taxon>
        <taxon>Erysipelotrichales</taxon>
        <taxon>Erysipelotrichaceae</taxon>
        <taxon>Holdemania</taxon>
    </lineage>
</organism>
<dbReference type="SUPFAM" id="SSF49373">
    <property type="entry name" value="Invasin/intimin cell-adhesion fragments"/>
    <property type="match status" value="2"/>
</dbReference>
<dbReference type="InterPro" id="IPR008979">
    <property type="entry name" value="Galactose-bd-like_sf"/>
</dbReference>
<proteinExistence type="predicted"/>
<evidence type="ECO:0000259" key="3">
    <source>
        <dbReference type="PROSITE" id="PS50022"/>
    </source>
</evidence>
<dbReference type="Proteomes" id="UP000005950">
    <property type="component" value="Unassembled WGS sequence"/>
</dbReference>
<dbReference type="EMBL" id="ACCF01000001">
    <property type="protein sequence ID" value="EEF69817.1"/>
    <property type="molecule type" value="Genomic_DNA"/>
</dbReference>
<feature type="non-terminal residue" evidence="4">
    <location>
        <position position="1"/>
    </location>
</feature>
<evidence type="ECO:0000256" key="2">
    <source>
        <dbReference type="SAM" id="Phobius"/>
    </source>
</evidence>
<dbReference type="InterPro" id="IPR013783">
    <property type="entry name" value="Ig-like_fold"/>
</dbReference>
<comment type="caution">
    <text evidence="4">The sequence shown here is derived from an EMBL/GenBank/DDBJ whole genome shotgun (WGS) entry which is preliminary data.</text>
</comment>
<dbReference type="InterPro" id="IPR003343">
    <property type="entry name" value="Big_2"/>
</dbReference>
<dbReference type="eggNOG" id="COG2366">
    <property type="taxonomic scope" value="Bacteria"/>
</dbReference>
<evidence type="ECO:0000256" key="1">
    <source>
        <dbReference type="SAM" id="MobiDB-lite"/>
    </source>
</evidence>
<dbReference type="AlphaFoldDB" id="B9Y2K7"/>
<dbReference type="eggNOG" id="COG5492">
    <property type="taxonomic scope" value="Bacteria"/>
</dbReference>
<accession>B9Y2K7</accession>
<dbReference type="Gene3D" id="2.60.40.10">
    <property type="entry name" value="Immunoglobulins"/>
    <property type="match status" value="1"/>
</dbReference>
<dbReference type="Gene3D" id="2.60.40.1080">
    <property type="match status" value="2"/>
</dbReference>
<dbReference type="Pfam" id="PF00754">
    <property type="entry name" value="F5_F8_type_C"/>
    <property type="match status" value="1"/>
</dbReference>